<proteinExistence type="predicted"/>
<keyword evidence="4" id="KW-1185">Reference proteome</keyword>
<evidence type="ECO:0000313" key="3">
    <source>
        <dbReference type="EMBL" id="BAH70103.1"/>
    </source>
</evidence>
<organism evidence="3 4">
    <name type="scientific">Mycoplasmopsis fermentans (strain ATCC 19989 / NBRC 14854 / NCTC 10117 / PG18)</name>
    <name type="common">Mycoplasma fermentans</name>
    <dbReference type="NCBI Taxonomy" id="496833"/>
    <lineage>
        <taxon>Bacteria</taxon>
        <taxon>Bacillati</taxon>
        <taxon>Mycoplasmatota</taxon>
        <taxon>Mycoplasmoidales</taxon>
        <taxon>Metamycoplasmataceae</taxon>
        <taxon>Mycoplasmopsis</taxon>
    </lineage>
</organism>
<reference evidence="3 4" key="1">
    <citation type="journal article" date="2009" name="Curr. Microbiol.">
        <title>Molecular cloning and expression of a novel cholinephosphotransferase involved in glycoglycerophospholipid biosynthesis of Mycoplasma fermentans.</title>
        <authorList>
            <person name="Ishida N."/>
            <person name="Irikura D."/>
            <person name="Matsuda K."/>
            <person name="Sato S."/>
            <person name="Asano K."/>
        </authorList>
    </citation>
    <scope>NUCLEOTIDE SEQUENCE [LARGE SCALE GENOMIC DNA]</scope>
    <source>
        <strain evidence="4">ATCC 19989 / NBRC 14854 / NCTC 10117 / PG18</strain>
    </source>
</reference>
<protein>
    <recommendedName>
        <fullName evidence="2">NERD domain-containing protein</fullName>
    </recommendedName>
</protein>
<dbReference type="KEGG" id="mfp:MBIO_0838"/>
<evidence type="ECO:0000313" key="4">
    <source>
        <dbReference type="Proteomes" id="UP000006810"/>
    </source>
</evidence>
<dbReference type="InterPro" id="IPR011528">
    <property type="entry name" value="NERD"/>
</dbReference>
<gene>
    <name evidence="3" type="ordered locus">MBIO_0838</name>
</gene>
<dbReference type="EMBL" id="AP009608">
    <property type="protein sequence ID" value="BAH70103.1"/>
    <property type="molecule type" value="Genomic_DNA"/>
</dbReference>
<keyword evidence="1" id="KW-1133">Transmembrane helix</keyword>
<keyword evidence="1" id="KW-0472">Membrane</keyword>
<dbReference type="Pfam" id="PF08378">
    <property type="entry name" value="NERD"/>
    <property type="match status" value="1"/>
</dbReference>
<dbReference type="HOGENOM" id="CLU_099009_0_0_14"/>
<feature type="transmembrane region" description="Helical" evidence="1">
    <location>
        <begin position="20"/>
        <end position="43"/>
    </location>
</feature>
<name>C4XG31_MYCFP</name>
<feature type="domain" description="NERD" evidence="2">
    <location>
        <begin position="54"/>
        <end position="173"/>
    </location>
</feature>
<evidence type="ECO:0000259" key="2">
    <source>
        <dbReference type="PROSITE" id="PS50965"/>
    </source>
</evidence>
<keyword evidence="1" id="KW-0812">Transmembrane</keyword>
<accession>C4XG31</accession>
<dbReference type="PROSITE" id="PS50965">
    <property type="entry name" value="NERD"/>
    <property type="match status" value="1"/>
</dbReference>
<dbReference type="eggNOG" id="COG0551">
    <property type="taxonomic scope" value="Bacteria"/>
</dbReference>
<evidence type="ECO:0000256" key="1">
    <source>
        <dbReference type="SAM" id="Phobius"/>
    </source>
</evidence>
<sequence length="244" mass="27843">MQILILNIIINMIKPSREMIIGLSVGIPLTLLIIVLVLTFLIIKLIKSKRNNSIGFRFEAKIRNKLLTIAKDKNYKYLNGGLFKYGQSQIFELDGILISNKAVFIIEVKYYVGHLSGEATNAELELRSKSNKVLKFKNPLIQNFKHIQHFYKMCGFNFPVFSLVILPSNTTFDIANLESWALVTTEDQVANLLEDVAKDMSEDRNLNKDELMLINESVSSNRSASLKDIKRFGKILNKNDSKKK</sequence>
<dbReference type="AlphaFoldDB" id="C4XG31"/>
<dbReference type="PATRIC" id="fig|496833.3.peg.436"/>
<dbReference type="Proteomes" id="UP000006810">
    <property type="component" value="Chromosome"/>
</dbReference>